<dbReference type="InterPro" id="IPR029057">
    <property type="entry name" value="PRTase-like"/>
</dbReference>
<sequence>MGIIKYIEQTLLPSHCINCKKDTPEEPKSLRWLCLECHLLLLPRWQKSPLKPELEESFYIFNYQKDKLAKKLIHALKYNWVKEIAETLNVAIEKERGNIKKISCDIIIPIPLHPRRLRERGFNQSRLIAEKIAEITGQPIIENAVRRKIYRQPQMEIKNRASRIKNARNMFECVQHQMLDNKVVLLVDDVATTGATLKECARALKSSGAARVLSFTLAQD</sequence>
<comment type="similarity">
    <text evidence="1">Belongs to the ComF/GntX family.</text>
</comment>
<organism evidence="3 4">
    <name type="scientific">Candidatus Sungiibacteriota bacterium</name>
    <dbReference type="NCBI Taxonomy" id="2750080"/>
    <lineage>
        <taxon>Bacteria</taxon>
        <taxon>Candidatus Sungiibacteriota</taxon>
    </lineage>
</organism>
<dbReference type="Pfam" id="PF00156">
    <property type="entry name" value="Pribosyltran"/>
    <property type="match status" value="1"/>
</dbReference>
<dbReference type="PANTHER" id="PTHR47505">
    <property type="entry name" value="DNA UTILIZATION PROTEIN YHGH"/>
    <property type="match status" value="1"/>
</dbReference>
<accession>A0A931YDW5</accession>
<name>A0A931YDW5_9BACT</name>
<dbReference type="PANTHER" id="PTHR47505:SF1">
    <property type="entry name" value="DNA UTILIZATION PROTEIN YHGH"/>
    <property type="match status" value="1"/>
</dbReference>
<comment type="caution">
    <text evidence="3">The sequence shown here is derived from an EMBL/GenBank/DDBJ whole genome shotgun (WGS) entry which is preliminary data.</text>
</comment>
<dbReference type="CDD" id="cd06223">
    <property type="entry name" value="PRTases_typeI"/>
    <property type="match status" value="1"/>
</dbReference>
<dbReference type="EMBL" id="JACPHQ010000038">
    <property type="protein sequence ID" value="MBI2466123.1"/>
    <property type="molecule type" value="Genomic_DNA"/>
</dbReference>
<dbReference type="AlphaFoldDB" id="A0A931YDW5"/>
<dbReference type="Proteomes" id="UP000709672">
    <property type="component" value="Unassembled WGS sequence"/>
</dbReference>
<evidence type="ECO:0000256" key="1">
    <source>
        <dbReference type="ARBA" id="ARBA00008007"/>
    </source>
</evidence>
<gene>
    <name evidence="3" type="ORF">HYV66_02765</name>
</gene>
<dbReference type="Gene3D" id="3.40.50.2020">
    <property type="match status" value="1"/>
</dbReference>
<reference evidence="3" key="1">
    <citation type="submission" date="2020-07" db="EMBL/GenBank/DDBJ databases">
        <title>Huge and variable diversity of episymbiotic CPR bacteria and DPANN archaea in groundwater ecosystems.</title>
        <authorList>
            <person name="He C.Y."/>
            <person name="Keren R."/>
            <person name="Whittaker M."/>
            <person name="Farag I.F."/>
            <person name="Doudna J."/>
            <person name="Cate J.H.D."/>
            <person name="Banfield J.F."/>
        </authorList>
    </citation>
    <scope>NUCLEOTIDE SEQUENCE</scope>
    <source>
        <strain evidence="3">NC_groundwater_418_Ag_B-0.1um_45_10</strain>
    </source>
</reference>
<evidence type="ECO:0000313" key="3">
    <source>
        <dbReference type="EMBL" id="MBI2466123.1"/>
    </source>
</evidence>
<dbReference type="SUPFAM" id="SSF53271">
    <property type="entry name" value="PRTase-like"/>
    <property type="match status" value="1"/>
</dbReference>
<evidence type="ECO:0000313" key="4">
    <source>
        <dbReference type="Proteomes" id="UP000709672"/>
    </source>
</evidence>
<dbReference type="InterPro" id="IPR051910">
    <property type="entry name" value="ComF/GntX_DNA_util-trans"/>
</dbReference>
<dbReference type="InterPro" id="IPR000836">
    <property type="entry name" value="PRTase_dom"/>
</dbReference>
<proteinExistence type="inferred from homology"/>
<protein>
    <submittedName>
        <fullName evidence="3">ComF family protein</fullName>
    </submittedName>
</protein>
<feature type="domain" description="Phosphoribosyltransferase" evidence="2">
    <location>
        <begin position="175"/>
        <end position="218"/>
    </location>
</feature>
<evidence type="ECO:0000259" key="2">
    <source>
        <dbReference type="Pfam" id="PF00156"/>
    </source>
</evidence>